<dbReference type="Pfam" id="PF02801">
    <property type="entry name" value="Ketoacyl-synt_C"/>
    <property type="match status" value="1"/>
</dbReference>
<gene>
    <name evidence="13" type="ORF">VM95_36070</name>
</gene>
<dbReference type="SMART" id="SM00826">
    <property type="entry name" value="PKS_DH"/>
    <property type="match status" value="1"/>
</dbReference>
<keyword evidence="5" id="KW-0045">Antibiotic biosynthesis</keyword>
<dbReference type="InterPro" id="IPR049552">
    <property type="entry name" value="PKS_DH_N"/>
</dbReference>
<dbReference type="InterPro" id="IPR049900">
    <property type="entry name" value="PKS_mFAS_DH"/>
</dbReference>
<evidence type="ECO:0000256" key="2">
    <source>
        <dbReference type="ARBA" id="ARBA00022450"/>
    </source>
</evidence>
<dbReference type="GO" id="GO:0033068">
    <property type="term" value="P:macrolide biosynthetic process"/>
    <property type="evidence" value="ECO:0007669"/>
    <property type="project" value="UniProtKB-ARBA"/>
</dbReference>
<evidence type="ECO:0000256" key="4">
    <source>
        <dbReference type="ARBA" id="ARBA00022679"/>
    </source>
</evidence>
<organism evidence="13 14">
    <name type="scientific">Streptomyces rubellomurinus (strain ATCC 31215)</name>
    <dbReference type="NCBI Taxonomy" id="359131"/>
    <lineage>
        <taxon>Bacteria</taxon>
        <taxon>Bacillati</taxon>
        <taxon>Actinomycetota</taxon>
        <taxon>Actinomycetes</taxon>
        <taxon>Kitasatosporales</taxon>
        <taxon>Streptomycetaceae</taxon>
        <taxon>Streptomyces</taxon>
    </lineage>
</organism>
<keyword evidence="4" id="KW-0808">Transferase</keyword>
<dbReference type="Pfam" id="PF08659">
    <property type="entry name" value="KR"/>
    <property type="match status" value="1"/>
</dbReference>
<evidence type="ECO:0000313" key="14">
    <source>
        <dbReference type="Proteomes" id="UP000033699"/>
    </source>
</evidence>
<dbReference type="Pfam" id="PF00698">
    <property type="entry name" value="Acyl_transf_1"/>
    <property type="match status" value="1"/>
</dbReference>
<dbReference type="InterPro" id="IPR020806">
    <property type="entry name" value="PKS_PP-bd"/>
</dbReference>
<feature type="domain" description="PKS/mFAS DH" evidence="12">
    <location>
        <begin position="797"/>
        <end position="1073"/>
    </location>
</feature>
<feature type="region of interest" description="Disordered" evidence="9">
    <location>
        <begin position="1530"/>
        <end position="1564"/>
    </location>
</feature>
<dbReference type="GO" id="GO:0031177">
    <property type="term" value="F:phosphopantetheine binding"/>
    <property type="evidence" value="ECO:0007669"/>
    <property type="project" value="InterPro"/>
</dbReference>
<evidence type="ECO:0000256" key="7">
    <source>
        <dbReference type="ARBA" id="ARBA00023315"/>
    </source>
</evidence>
<dbReference type="SMART" id="SM00825">
    <property type="entry name" value="PKS_KS"/>
    <property type="match status" value="1"/>
</dbReference>
<dbReference type="InterPro" id="IPR009081">
    <property type="entry name" value="PP-bd_ACP"/>
</dbReference>
<dbReference type="InterPro" id="IPR057326">
    <property type="entry name" value="KR_dom"/>
</dbReference>
<dbReference type="InterPro" id="IPR042104">
    <property type="entry name" value="PKS_dehydratase_sf"/>
</dbReference>
<keyword evidence="14" id="KW-1185">Reference proteome</keyword>
<feature type="region of interest" description="N-terminal hotdog fold" evidence="8">
    <location>
        <begin position="797"/>
        <end position="921"/>
    </location>
</feature>
<dbReference type="Pfam" id="PF22953">
    <property type="entry name" value="SpnB_Rossmann"/>
    <property type="match status" value="1"/>
</dbReference>
<dbReference type="SUPFAM" id="SSF51735">
    <property type="entry name" value="NAD(P)-binding Rossmann-fold domains"/>
    <property type="match status" value="2"/>
</dbReference>
<dbReference type="Gene3D" id="3.30.70.3290">
    <property type="match status" value="2"/>
</dbReference>
<evidence type="ECO:0000256" key="8">
    <source>
        <dbReference type="PROSITE-ProRule" id="PRU01363"/>
    </source>
</evidence>
<dbReference type="SUPFAM" id="SSF52151">
    <property type="entry name" value="FabD/lysophospholipase-like"/>
    <property type="match status" value="1"/>
</dbReference>
<dbReference type="RefSeq" id="WP_045705218.1">
    <property type="nucleotide sequence ID" value="NZ_JZKH01000153.1"/>
</dbReference>
<dbReference type="Gene3D" id="3.40.366.10">
    <property type="entry name" value="Malonyl-Coenzyme A Acyl Carrier Protein, domain 2"/>
    <property type="match status" value="1"/>
</dbReference>
<dbReference type="Proteomes" id="UP000033699">
    <property type="component" value="Unassembled WGS sequence"/>
</dbReference>
<accession>A0A0F2T6R9</accession>
<dbReference type="FunFam" id="3.40.47.10:FF:000019">
    <property type="entry name" value="Polyketide synthase type I"/>
    <property type="match status" value="1"/>
</dbReference>
<feature type="region of interest" description="Disordered" evidence="9">
    <location>
        <begin position="1701"/>
        <end position="1723"/>
    </location>
</feature>
<dbReference type="SUPFAM" id="SSF53901">
    <property type="entry name" value="Thiolase-like"/>
    <property type="match status" value="1"/>
</dbReference>
<comment type="caution">
    <text evidence="13">The sequence shown here is derived from an EMBL/GenBank/DDBJ whole genome shotgun (WGS) entry which is preliminary data.</text>
</comment>
<dbReference type="InterPro" id="IPR036291">
    <property type="entry name" value="NAD(P)-bd_dom_sf"/>
</dbReference>
<dbReference type="PROSITE" id="PS50075">
    <property type="entry name" value="CARRIER"/>
    <property type="match status" value="1"/>
</dbReference>
<dbReference type="PROSITE" id="PS00606">
    <property type="entry name" value="KS3_1"/>
    <property type="match status" value="1"/>
</dbReference>
<dbReference type="InterPro" id="IPR018201">
    <property type="entry name" value="Ketoacyl_synth_AS"/>
</dbReference>
<keyword evidence="7" id="KW-0012">Acyltransferase</keyword>
<feature type="active site" description="Proton donor; for dehydratase activity" evidence="8">
    <location>
        <position position="994"/>
    </location>
</feature>
<keyword evidence="2" id="KW-0596">Phosphopantetheine</keyword>
<dbReference type="SMART" id="SM00827">
    <property type="entry name" value="PKS_AT"/>
    <property type="match status" value="1"/>
</dbReference>
<reference evidence="13 14" key="1">
    <citation type="submission" date="2015-02" db="EMBL/GenBank/DDBJ databases">
        <authorList>
            <person name="Ju K.-S."/>
            <person name="Doroghazi J.R."/>
            <person name="Metcalf W."/>
        </authorList>
    </citation>
    <scope>NUCLEOTIDE SEQUENCE [LARGE SCALE GENOMIC DNA]</scope>
    <source>
        <strain evidence="13 14">ATCC 31215</strain>
    </source>
</reference>
<dbReference type="InterPro" id="IPR014043">
    <property type="entry name" value="Acyl_transferase_dom"/>
</dbReference>
<evidence type="ECO:0000256" key="6">
    <source>
        <dbReference type="ARBA" id="ARBA00023268"/>
    </source>
</evidence>
<dbReference type="Gene3D" id="1.10.1200.10">
    <property type="entry name" value="ACP-like"/>
    <property type="match status" value="1"/>
</dbReference>
<protein>
    <submittedName>
        <fullName evidence="13">Uncharacterized protein</fullName>
    </submittedName>
</protein>
<dbReference type="Gene3D" id="3.40.47.10">
    <property type="match status" value="1"/>
</dbReference>
<dbReference type="PATRIC" id="fig|359131.3.peg.1932"/>
<evidence type="ECO:0000259" key="11">
    <source>
        <dbReference type="PROSITE" id="PS52004"/>
    </source>
</evidence>
<feature type="compositionally biased region" description="Basic and acidic residues" evidence="9">
    <location>
        <begin position="1701"/>
        <end position="1719"/>
    </location>
</feature>
<dbReference type="InterPro" id="IPR013968">
    <property type="entry name" value="PKS_KR"/>
</dbReference>
<evidence type="ECO:0000313" key="13">
    <source>
        <dbReference type="EMBL" id="KJS58005.1"/>
    </source>
</evidence>
<dbReference type="EMBL" id="JZKH01000153">
    <property type="protein sequence ID" value="KJS58005.1"/>
    <property type="molecule type" value="Genomic_DNA"/>
</dbReference>
<dbReference type="PANTHER" id="PTHR43775:SF51">
    <property type="entry name" value="INACTIVE PHENOLPHTHIOCEROL SYNTHESIS POLYKETIDE SYNTHASE TYPE I PKS1-RELATED"/>
    <property type="match status" value="1"/>
</dbReference>
<dbReference type="InterPro" id="IPR016035">
    <property type="entry name" value="Acyl_Trfase/lysoPLipase"/>
</dbReference>
<dbReference type="SMART" id="SM00822">
    <property type="entry name" value="PKS_KR"/>
    <property type="match status" value="1"/>
</dbReference>
<dbReference type="InterPro" id="IPR050091">
    <property type="entry name" value="PKS_NRPS_Biosynth_Enz"/>
</dbReference>
<evidence type="ECO:0000259" key="12">
    <source>
        <dbReference type="PROSITE" id="PS52019"/>
    </source>
</evidence>
<dbReference type="Pfam" id="PF21089">
    <property type="entry name" value="PKS_DH_N"/>
    <property type="match status" value="1"/>
</dbReference>
<dbReference type="InterPro" id="IPR014030">
    <property type="entry name" value="Ketoacyl_synth_N"/>
</dbReference>
<proteinExistence type="predicted"/>
<feature type="domain" description="Ketosynthase family 3 (KS3)" evidence="11">
    <location>
        <begin position="33"/>
        <end position="458"/>
    </location>
</feature>
<feature type="domain" description="Carrier" evidence="10">
    <location>
        <begin position="1575"/>
        <end position="1654"/>
    </location>
</feature>
<dbReference type="GO" id="GO:0004315">
    <property type="term" value="F:3-oxoacyl-[acyl-carrier-protein] synthase activity"/>
    <property type="evidence" value="ECO:0007669"/>
    <property type="project" value="InterPro"/>
</dbReference>
<sequence length="1737" mass="180235">MTSDAKVLDTLKRLTLDLRRTRRRLQEVEDGAREPIAVIGMACRYPGGVTSPEDLWQLVTEGRDAISPLPTDRGWDEDLYHPDPARHGTVYVRDGGFLDAPADFDPAFFGMSTREALATDPQQRLLLETSWEAFERAGIDPAALRGSRTGVFAGVIYQDYASRLRRVPGEFEGYVGNGSTGSVASGRIAYTFGLEGPAVTLDTACSSSLVALHQAAQSLRAGDCSLALAGGVTVMASPLALVEFSRQRGLATDARCKAFSAGADGTGLGEGVGMLLLERLSDARRNGRHVLAVIRGSAVNQDGASSGLTAPSGPAQQRVIRQALAAAGLSAHEVDAVEAHGTGTTLGDPIEAQALLATYGQDRPADQPLWLGSVKSNIGHAQAAAGVAGVIKTVMAIRHGVLPRTLHLDGANPLVDWDSGAVELLAEQRDWPATGHPRRAGVSSFGVSGTNAHLILEEAAAEEAPEGTDAEEAAAVAPATVPWVLSGRTEAALHAQAARLLDRLDEQPGLTAVEVGAALARTRSVFEHRAVLLGADLAALRFQLAALADGSATRRGIATQERRVAFVLTGADGGDLDWAARLLETAPAFAARLAECDAALAEAVGWTATDVLRGAAGAPAATAEQVARPLHWAVLVALAGLWQKHGVHPAAVVATGSAALAGATVAGALSLAEGARAAASGTPADLATGHIPLFGALAEAVERRHTLFLTLGTGPASTEAGPGPRVVDGGRDTDGFLAALAELHVLGVPVDWSAAFPATGLRRVELPTYAFQRRRYWLEDEPQSLDVAAAGLAPADHPLLHAEVELPDGGGLLFTGRLSPREQSWLADHAVHGRVLLPGTAVVELARWAGEQAGCAGLGDLTLLAPLFLPDAGTRIRLAVGAPDTAGRRPVELASWAATEDGEGGWTRHATGTLTAEAPVDSSDLVSWPPPGAVPFPVDGFYPRTEALGIAYGPAFQGLRAAWRRGEEVFAEVALPADLRPEAARYGVHPALFDAALQAFAAAGPSAGEAGPALVPFAWQGVSVRAAGPSALRVRLAPAGPDAMTLEAADQAGVPVLSVASLRARPMAADADPGRPLWRTHWVPVAAAPAPTARRTAVVGAEAAGWPADARYPDLAALAASGDPVPETVLLPLAPAADTPAAVHAATAEALRLVQAWLAEPRFAAARLVVATRTAQAVEPRAEGPAAPGQEGPEASGRATAPDLAGAAVWGLLRTAQSEHPGRFGLLDTDATPSAETLAAALAVADEPQLAIRHQRLLAPRLTAGTAPATGGAGFAPDGTVLITGGTGTLGGLLARHLVAEHGVRHLVLTGRRGDRTPGAAELAAELTALGAEVTLAACDVADRDQLAALISGLDHPLTAVVHAAGVTDDGLLAALTPERLAAVLRPKVDAAWHLHELTRDLDLAAFVLFSSASGAFGTAGQANYAAANAFLDALALRRRAEGLPALSLAWGLWAERSELTGRLDGVTAARLARDGVGALDTAEALDLFDRARKIDSPVLVPVRFDLAQLRERADRERIPALLRELAAPAAPSEAPKAATAPKPSEVSAVSEAPEATATDPATGFAQRLRAMPEADRRRALLDLVRTHAAVVLVEATPEDIDPGQGFVDLGFDSLANLELQDRLSDATGLSLPSTLIFDYPTAQALADHLCAEFGTEEAVEVGPVLAELDRLEAFLASFDANLQARQAITHRLRDLLSRRDGDARDGADADTRTERPDLDSATDDELFDVLDQLRAG</sequence>
<dbReference type="InterPro" id="IPR016039">
    <property type="entry name" value="Thiolase-like"/>
</dbReference>
<feature type="region of interest" description="C-terminal hotdog fold" evidence="8">
    <location>
        <begin position="933"/>
        <end position="1073"/>
    </location>
</feature>
<dbReference type="InterPro" id="IPR055123">
    <property type="entry name" value="SpnB-like_Rossmann"/>
</dbReference>
<dbReference type="PANTHER" id="PTHR43775">
    <property type="entry name" value="FATTY ACID SYNTHASE"/>
    <property type="match status" value="1"/>
</dbReference>
<dbReference type="InterPro" id="IPR001227">
    <property type="entry name" value="Ac_transferase_dom_sf"/>
</dbReference>
<dbReference type="InterPro" id="IPR049551">
    <property type="entry name" value="PKS_DH_C"/>
</dbReference>
<name>A0A0F2T6R9_STRR3</name>
<dbReference type="CDD" id="cd00833">
    <property type="entry name" value="PKS"/>
    <property type="match status" value="1"/>
</dbReference>
<feature type="active site" description="Proton acceptor; for dehydratase activity" evidence="8">
    <location>
        <position position="829"/>
    </location>
</feature>
<feature type="region of interest" description="Disordered" evidence="9">
    <location>
        <begin position="1177"/>
        <end position="1199"/>
    </location>
</feature>
<dbReference type="GO" id="GO:0006633">
    <property type="term" value="P:fatty acid biosynthetic process"/>
    <property type="evidence" value="ECO:0007669"/>
    <property type="project" value="InterPro"/>
</dbReference>
<dbReference type="InterPro" id="IPR032821">
    <property type="entry name" value="PKS_assoc"/>
</dbReference>
<evidence type="ECO:0000256" key="3">
    <source>
        <dbReference type="ARBA" id="ARBA00022553"/>
    </source>
</evidence>
<dbReference type="Pfam" id="PF14765">
    <property type="entry name" value="PS-DH"/>
    <property type="match status" value="1"/>
</dbReference>
<dbReference type="OrthoDB" id="3882408at2"/>
<evidence type="ECO:0000256" key="5">
    <source>
        <dbReference type="ARBA" id="ARBA00023194"/>
    </source>
</evidence>
<evidence type="ECO:0000256" key="1">
    <source>
        <dbReference type="ARBA" id="ARBA00004792"/>
    </source>
</evidence>
<keyword evidence="3" id="KW-0597">Phosphoprotein</keyword>
<dbReference type="Pfam" id="PF00550">
    <property type="entry name" value="PP-binding"/>
    <property type="match status" value="1"/>
</dbReference>
<dbReference type="InterPro" id="IPR020807">
    <property type="entry name" value="PKS_DH"/>
</dbReference>
<dbReference type="GO" id="GO:0004312">
    <property type="term" value="F:fatty acid synthase activity"/>
    <property type="evidence" value="ECO:0007669"/>
    <property type="project" value="TreeGrafter"/>
</dbReference>
<comment type="pathway">
    <text evidence="1">Antibiotic biosynthesis.</text>
</comment>
<dbReference type="InterPro" id="IPR014031">
    <property type="entry name" value="Ketoacyl_synth_C"/>
</dbReference>
<dbReference type="InterPro" id="IPR036736">
    <property type="entry name" value="ACP-like_sf"/>
</dbReference>
<dbReference type="SUPFAM" id="SSF47336">
    <property type="entry name" value="ACP-like"/>
    <property type="match status" value="1"/>
</dbReference>
<dbReference type="Pfam" id="PF16197">
    <property type="entry name" value="KAsynt_C_assoc"/>
    <property type="match status" value="1"/>
</dbReference>
<dbReference type="Gene3D" id="3.10.129.110">
    <property type="entry name" value="Polyketide synthase dehydratase"/>
    <property type="match status" value="1"/>
</dbReference>
<dbReference type="CDD" id="cd08956">
    <property type="entry name" value="KR_3_FAS_SDR_x"/>
    <property type="match status" value="1"/>
</dbReference>
<feature type="compositionally biased region" description="Low complexity" evidence="9">
    <location>
        <begin position="1530"/>
        <end position="1563"/>
    </location>
</feature>
<dbReference type="FunFam" id="1.10.1200.10:FF:000007">
    <property type="entry name" value="Probable polyketide synthase pks17"/>
    <property type="match status" value="1"/>
</dbReference>
<dbReference type="PROSITE" id="PS52019">
    <property type="entry name" value="PKS_MFAS_DH"/>
    <property type="match status" value="1"/>
</dbReference>
<dbReference type="PROSITE" id="PS52004">
    <property type="entry name" value="KS3_2"/>
    <property type="match status" value="1"/>
</dbReference>
<keyword evidence="6" id="KW-0511">Multifunctional enzyme</keyword>
<dbReference type="InterPro" id="IPR020841">
    <property type="entry name" value="PKS_Beta-ketoAc_synthase_dom"/>
</dbReference>
<dbReference type="SMART" id="SM01294">
    <property type="entry name" value="PKS_PP_betabranch"/>
    <property type="match status" value="1"/>
</dbReference>
<dbReference type="Gene3D" id="3.40.50.720">
    <property type="entry name" value="NAD(P)-binding Rossmann-like Domain"/>
    <property type="match status" value="1"/>
</dbReference>
<dbReference type="SMART" id="SM00823">
    <property type="entry name" value="PKS_PP"/>
    <property type="match status" value="1"/>
</dbReference>
<dbReference type="Pfam" id="PF00109">
    <property type="entry name" value="ketoacyl-synt"/>
    <property type="match status" value="1"/>
</dbReference>
<evidence type="ECO:0000256" key="9">
    <source>
        <dbReference type="SAM" id="MobiDB-lite"/>
    </source>
</evidence>
<evidence type="ECO:0000259" key="10">
    <source>
        <dbReference type="PROSITE" id="PS50075"/>
    </source>
</evidence>